<evidence type="ECO:0000313" key="1">
    <source>
        <dbReference type="EMBL" id="UUZ45249.1"/>
    </source>
</evidence>
<name>A0AC61U5D9_9MICO</name>
<organism evidence="1 2">
    <name type="scientific">Janibacter limosus</name>
    <dbReference type="NCBI Taxonomy" id="53458"/>
    <lineage>
        <taxon>Bacteria</taxon>
        <taxon>Bacillati</taxon>
        <taxon>Actinomycetota</taxon>
        <taxon>Actinomycetes</taxon>
        <taxon>Micrococcales</taxon>
        <taxon>Intrasporangiaceae</taxon>
        <taxon>Janibacter</taxon>
    </lineage>
</organism>
<proteinExistence type="predicted"/>
<dbReference type="EMBL" id="CP087977">
    <property type="protein sequence ID" value="UUZ45249.1"/>
    <property type="molecule type" value="Genomic_DNA"/>
</dbReference>
<evidence type="ECO:0000313" key="2">
    <source>
        <dbReference type="Proteomes" id="UP001059663"/>
    </source>
</evidence>
<dbReference type="Proteomes" id="UP001059663">
    <property type="component" value="Chromosome"/>
</dbReference>
<reference evidence="1" key="1">
    <citation type="submission" date="2021-11" db="EMBL/GenBank/DDBJ databases">
        <title>Study of the species diversity of bacterial strains isolated from a unique natural object - Shulgan-Tash cave (Bashkiria).</title>
        <authorList>
            <person name="Sazanova A.L."/>
            <person name="Chirak E.R."/>
            <person name="Safronova V.I."/>
        </authorList>
    </citation>
    <scope>NUCLEOTIDE SEQUENCE</scope>
    <source>
        <strain evidence="1">P1</strain>
    </source>
</reference>
<sequence length="29" mass="3534">MHRTLFDSDHEDFRSMVRRFFADRAVPPP</sequence>
<accession>A0AC61U5D9</accession>
<protein>
    <submittedName>
        <fullName evidence="1">Acyl-CoA dehydrogenase family protein</fullName>
    </submittedName>
</protein>
<gene>
    <name evidence="1" type="ORF">LP422_03035</name>
</gene>